<name>A0A4P6M2W9_9FIRM</name>
<dbReference type="RefSeq" id="WP_130182081.1">
    <property type="nucleotide sequence ID" value="NZ_CP035945.1"/>
</dbReference>
<dbReference type="GO" id="GO:0016758">
    <property type="term" value="F:hexosyltransferase activity"/>
    <property type="evidence" value="ECO:0007669"/>
    <property type="project" value="UniProtKB-ARBA"/>
</dbReference>
<dbReference type="KEGG" id="bpro:PMF13cell1_04338"/>
<evidence type="ECO:0000259" key="1">
    <source>
        <dbReference type="Pfam" id="PF00535"/>
    </source>
</evidence>
<feature type="domain" description="Glycosyltransferase 2-like" evidence="1">
    <location>
        <begin position="4"/>
        <end position="117"/>
    </location>
</feature>
<sequence length="293" mass="33523">MTVTVLTPTFNRGGRLEKLYESLKRQSCKDFEWLVVDDGSTDGTDNLIGQLQEKSEFPVRYIYKSNGGKHTALNVGIQTICSELTFIVDSDDIVTDDAIESILKIHKKYREQNNICGYAFLRAFPDGKVNGKKFDIDEQIGSYIQVRVNGNDTSADKAEVFKTYCLKEFPFPEYPNEKFLGEDLVWVRIARKYEMVHINKVIYIGNYLEGGLTNNRRKHNIASPVGCVHRAEEFMELDLKIKYRIKGGLQYIAYGKFARFSVVDLIRKSKHKILVIACVPGGLFLHSRWSKAQ</sequence>
<accession>A0A4P6M2W9</accession>
<dbReference type="EMBL" id="CP035945">
    <property type="protein sequence ID" value="QBE98772.1"/>
    <property type="molecule type" value="Genomic_DNA"/>
</dbReference>
<gene>
    <name evidence="2" type="primary">pglI_2</name>
    <name evidence="2" type="ORF">PMF13cell1_04338</name>
</gene>
<keyword evidence="2" id="KW-0808">Transferase</keyword>
<dbReference type="InterPro" id="IPR029044">
    <property type="entry name" value="Nucleotide-diphossugar_trans"/>
</dbReference>
<proteinExistence type="predicted"/>
<dbReference type="Pfam" id="PF00535">
    <property type="entry name" value="Glycos_transf_2"/>
    <property type="match status" value="1"/>
</dbReference>
<dbReference type="InterPro" id="IPR001173">
    <property type="entry name" value="Glyco_trans_2-like"/>
</dbReference>
<evidence type="ECO:0000313" key="2">
    <source>
        <dbReference type="EMBL" id="QBE98772.1"/>
    </source>
</evidence>
<dbReference type="SUPFAM" id="SSF53448">
    <property type="entry name" value="Nucleotide-diphospho-sugar transferases"/>
    <property type="match status" value="1"/>
</dbReference>
<dbReference type="CDD" id="cd00761">
    <property type="entry name" value="Glyco_tranf_GTA_type"/>
    <property type="match status" value="1"/>
</dbReference>
<dbReference type="AlphaFoldDB" id="A0A4P6M2W9"/>
<evidence type="ECO:0000313" key="3">
    <source>
        <dbReference type="Proteomes" id="UP000289794"/>
    </source>
</evidence>
<keyword evidence="2" id="KW-0328">Glycosyltransferase</keyword>
<dbReference type="PANTHER" id="PTHR22916">
    <property type="entry name" value="GLYCOSYLTRANSFERASE"/>
    <property type="match status" value="1"/>
</dbReference>
<organism evidence="2 3">
    <name type="scientific">Blautia producta</name>
    <dbReference type="NCBI Taxonomy" id="33035"/>
    <lineage>
        <taxon>Bacteria</taxon>
        <taxon>Bacillati</taxon>
        <taxon>Bacillota</taxon>
        <taxon>Clostridia</taxon>
        <taxon>Lachnospirales</taxon>
        <taxon>Lachnospiraceae</taxon>
        <taxon>Blautia</taxon>
    </lineage>
</organism>
<dbReference type="Proteomes" id="UP000289794">
    <property type="component" value="Chromosome"/>
</dbReference>
<reference evidence="2 3" key="1">
    <citation type="submission" date="2019-01" db="EMBL/GenBank/DDBJ databases">
        <title>PMF-metabolizing Aryl O-demethylase.</title>
        <authorList>
            <person name="Kim M."/>
        </authorList>
    </citation>
    <scope>NUCLEOTIDE SEQUENCE [LARGE SCALE GENOMIC DNA]</scope>
    <source>
        <strain evidence="2 3">PMF1</strain>
    </source>
</reference>
<dbReference type="PANTHER" id="PTHR22916:SF3">
    <property type="entry name" value="UDP-GLCNAC:BETAGAL BETA-1,3-N-ACETYLGLUCOSAMINYLTRANSFERASE-LIKE PROTEIN 1"/>
    <property type="match status" value="1"/>
</dbReference>
<protein>
    <submittedName>
        <fullName evidence="2">GalNAc(5)-diNAcBac-PP-undecaprenol beta-1,3-glucosyltransferase</fullName>
        <ecNumber evidence="2">2.4.1.293</ecNumber>
    </submittedName>
</protein>
<dbReference type="EC" id="2.4.1.293" evidence="2"/>
<dbReference type="Gene3D" id="3.90.550.10">
    <property type="entry name" value="Spore Coat Polysaccharide Biosynthesis Protein SpsA, Chain A"/>
    <property type="match status" value="1"/>
</dbReference>